<dbReference type="RefSeq" id="WP_210895778.1">
    <property type="nucleotide sequence ID" value="NZ_CP071696.1"/>
</dbReference>
<feature type="chain" id="PRO_5039478656" description="Alternate-type signal peptide domain-containing protein" evidence="1">
    <location>
        <begin position="25"/>
        <end position="219"/>
    </location>
</feature>
<sequence>MHSIQTRKPAGKKRLIIAGGAVLAAGALATAAAFTDIANLNLGGGTEDSGIGGNNRFNIQVVGTDTAGDPVPGTWQEADTAEGVDIRVPGADVLYPGAAPVTVDIPFKNDSPVLSAAIDLDIVSSTPAGVTRSAEEQAADALIAAGLRYTVAVDNDVLASGVPYSDIDDLDLGTYEAGSGGELTLTIELPGQGSPAADNALQGGIFWAQAHFDAASVTP</sequence>
<evidence type="ECO:0000313" key="3">
    <source>
        <dbReference type="Proteomes" id="UP000671914"/>
    </source>
</evidence>
<dbReference type="Proteomes" id="UP000671914">
    <property type="component" value="Chromosome"/>
</dbReference>
<gene>
    <name evidence="2" type="ORF">G127AT_07945</name>
</gene>
<organism evidence="2 3">
    <name type="scientific">Agromyces archimandritae</name>
    <dbReference type="NCBI Taxonomy" id="2781962"/>
    <lineage>
        <taxon>Bacteria</taxon>
        <taxon>Bacillati</taxon>
        <taxon>Actinomycetota</taxon>
        <taxon>Actinomycetes</taxon>
        <taxon>Micrococcales</taxon>
        <taxon>Microbacteriaceae</taxon>
        <taxon>Agromyces</taxon>
    </lineage>
</organism>
<dbReference type="EMBL" id="CP071696">
    <property type="protein sequence ID" value="QTX03319.1"/>
    <property type="molecule type" value="Genomic_DNA"/>
</dbReference>
<name>A0A975IMM4_9MICO</name>
<accession>A0A975IMM4</accession>
<dbReference type="KEGG" id="aarc:G127AT_07945"/>
<protein>
    <recommendedName>
        <fullName evidence="4">Alternate-type signal peptide domain-containing protein</fullName>
    </recommendedName>
</protein>
<evidence type="ECO:0008006" key="4">
    <source>
        <dbReference type="Google" id="ProtNLM"/>
    </source>
</evidence>
<reference evidence="2" key="1">
    <citation type="submission" date="2021-03" db="EMBL/GenBank/DDBJ databases">
        <title>Agromyces archimandritus sp. nov., isolated from the cockroach Archimandrita tessellata.</title>
        <authorList>
            <person name="Guzman J."/>
            <person name="Ortuzar M."/>
            <person name="Poehlein A."/>
            <person name="Daniel R."/>
            <person name="Trujillo M."/>
            <person name="Vilcinskas A."/>
        </authorList>
    </citation>
    <scope>NUCLEOTIDE SEQUENCE</scope>
    <source>
        <strain evidence="2">G127AT</strain>
    </source>
</reference>
<feature type="signal peptide" evidence="1">
    <location>
        <begin position="1"/>
        <end position="24"/>
    </location>
</feature>
<evidence type="ECO:0000313" key="2">
    <source>
        <dbReference type="EMBL" id="QTX03319.1"/>
    </source>
</evidence>
<evidence type="ECO:0000256" key="1">
    <source>
        <dbReference type="SAM" id="SignalP"/>
    </source>
</evidence>
<dbReference type="AlphaFoldDB" id="A0A975IMM4"/>
<keyword evidence="1" id="KW-0732">Signal</keyword>
<proteinExistence type="predicted"/>
<keyword evidence="3" id="KW-1185">Reference proteome</keyword>